<accession>A0AA42TE76</accession>
<dbReference type="Gene3D" id="3.40.630.30">
    <property type="match status" value="1"/>
</dbReference>
<organism evidence="2 3">
    <name type="scientific">Stutzerimonas stutzeri</name>
    <name type="common">Pseudomonas stutzeri</name>
    <dbReference type="NCBI Taxonomy" id="316"/>
    <lineage>
        <taxon>Bacteria</taxon>
        <taxon>Pseudomonadati</taxon>
        <taxon>Pseudomonadota</taxon>
        <taxon>Gammaproteobacteria</taxon>
        <taxon>Pseudomonadales</taxon>
        <taxon>Pseudomonadaceae</taxon>
        <taxon>Stutzerimonas</taxon>
    </lineage>
</organism>
<name>A0AA42TE76_STUST</name>
<gene>
    <name evidence="2" type="ORF">N5C32_08060</name>
</gene>
<dbReference type="Pfam" id="PF13302">
    <property type="entry name" value="Acetyltransf_3"/>
    <property type="match status" value="1"/>
</dbReference>
<proteinExistence type="predicted"/>
<dbReference type="PANTHER" id="PTHR43792:SF1">
    <property type="entry name" value="N-ACETYLTRANSFERASE DOMAIN-CONTAINING PROTEIN"/>
    <property type="match status" value="1"/>
</dbReference>
<dbReference type="PROSITE" id="PS51186">
    <property type="entry name" value="GNAT"/>
    <property type="match status" value="1"/>
</dbReference>
<dbReference type="RefSeq" id="WP_049324758.1">
    <property type="nucleotide sequence ID" value="NZ_JAOCAE010000004.1"/>
</dbReference>
<feature type="domain" description="N-acetyltransferase" evidence="1">
    <location>
        <begin position="12"/>
        <end position="180"/>
    </location>
</feature>
<evidence type="ECO:0000313" key="3">
    <source>
        <dbReference type="Proteomes" id="UP001158500"/>
    </source>
</evidence>
<dbReference type="InterPro" id="IPR051531">
    <property type="entry name" value="N-acetyltransferase"/>
</dbReference>
<dbReference type="GO" id="GO:0016747">
    <property type="term" value="F:acyltransferase activity, transferring groups other than amino-acyl groups"/>
    <property type="evidence" value="ECO:0007669"/>
    <property type="project" value="InterPro"/>
</dbReference>
<reference evidence="2" key="1">
    <citation type="submission" date="2022-09" db="EMBL/GenBank/DDBJ databases">
        <title>Intensive care unit water sources are persistently colonized with multi-drug resistant bacteria and are the site of extensive horizontal gene transfer of antibiotic resistance genes.</title>
        <authorList>
            <person name="Diorio-Toth L."/>
        </authorList>
    </citation>
    <scope>NUCLEOTIDE SEQUENCE</scope>
    <source>
        <strain evidence="2">GD03947</strain>
    </source>
</reference>
<evidence type="ECO:0000313" key="2">
    <source>
        <dbReference type="EMBL" id="MDH1235992.1"/>
    </source>
</evidence>
<dbReference type="InterPro" id="IPR000182">
    <property type="entry name" value="GNAT_dom"/>
</dbReference>
<dbReference type="PANTHER" id="PTHR43792">
    <property type="entry name" value="GNAT FAMILY, PUTATIVE (AFU_ORTHOLOGUE AFUA_3G00765)-RELATED-RELATED"/>
    <property type="match status" value="1"/>
</dbReference>
<protein>
    <submittedName>
        <fullName evidence="2">GNAT family N-acetyltransferase</fullName>
    </submittedName>
</protein>
<dbReference type="InterPro" id="IPR016181">
    <property type="entry name" value="Acyl_CoA_acyltransferase"/>
</dbReference>
<comment type="caution">
    <text evidence="2">The sequence shown here is derived from an EMBL/GenBank/DDBJ whole genome shotgun (WGS) entry which is preliminary data.</text>
</comment>
<evidence type="ECO:0000259" key="1">
    <source>
        <dbReference type="PROSITE" id="PS51186"/>
    </source>
</evidence>
<dbReference type="SUPFAM" id="SSF55729">
    <property type="entry name" value="Acyl-CoA N-acyltransferases (Nat)"/>
    <property type="match status" value="1"/>
</dbReference>
<sequence>MVDRIALETSRLRLRSWHDDDLDALAQLCADAEVMRYEPALLTRDQCAALMVRSRLHLLRHGFGLWALERKDSGAFIGYCGLVWAPSSVPGSAVELRWGVACEQWGQGLVLEAARAVLQHAFVTLELPEVVACLARINEPARQLVEALGMRAEQAMPFAHPDLAAGHPLHEQLLYRLQRDDWRK</sequence>
<dbReference type="Proteomes" id="UP001158500">
    <property type="component" value="Unassembled WGS sequence"/>
</dbReference>
<dbReference type="AlphaFoldDB" id="A0AA42TE76"/>
<dbReference type="EMBL" id="JAOCAE010000004">
    <property type="protein sequence ID" value="MDH1235992.1"/>
    <property type="molecule type" value="Genomic_DNA"/>
</dbReference>